<dbReference type="InterPro" id="IPR011059">
    <property type="entry name" value="Metal-dep_hydrolase_composite"/>
</dbReference>
<feature type="binding site" evidence="7">
    <location>
        <position position="77"/>
    </location>
    <ligand>
        <name>Zn(2+)</name>
        <dbReference type="ChEBI" id="CHEBI:29105"/>
    </ligand>
</feature>
<accession>A0A2U2AFN0</accession>
<proteinExistence type="inferred from homology"/>
<feature type="binding site" evidence="7">
    <location>
        <position position="147"/>
    </location>
    <ligand>
        <name>4-imidazolone-5-propanoate</name>
        <dbReference type="ChEBI" id="CHEBI:77893"/>
    </ligand>
</feature>
<keyword evidence="6 7" id="KW-0408">Iron</keyword>
<evidence type="ECO:0000256" key="3">
    <source>
        <dbReference type="ARBA" id="ARBA00022801"/>
    </source>
</evidence>
<organism evidence="9 10">
    <name type="scientific">Ignatzschineria ureiclastica</name>
    <dbReference type="NCBI Taxonomy" id="472582"/>
    <lineage>
        <taxon>Bacteria</taxon>
        <taxon>Pseudomonadati</taxon>
        <taxon>Pseudomonadota</taxon>
        <taxon>Gammaproteobacteria</taxon>
        <taxon>Cardiobacteriales</taxon>
        <taxon>Ignatzschineriaceae</taxon>
        <taxon>Ignatzschineria</taxon>
    </lineage>
</organism>
<comment type="function">
    <text evidence="7">Catalyzes the hydrolytic cleavage of the carbon-nitrogen bond in imidazolone-5-propanoate to yield N-formimidoyl-L-glutamate. It is the third step in the universal histidine degradation pathway.</text>
</comment>
<evidence type="ECO:0000256" key="4">
    <source>
        <dbReference type="ARBA" id="ARBA00022808"/>
    </source>
</evidence>
<comment type="catalytic activity">
    <reaction evidence="7">
        <text>4-imidazolone-5-propanoate + H2O = N-formimidoyl-L-glutamate</text>
        <dbReference type="Rhea" id="RHEA:23660"/>
        <dbReference type="ChEBI" id="CHEBI:15377"/>
        <dbReference type="ChEBI" id="CHEBI:58928"/>
        <dbReference type="ChEBI" id="CHEBI:77893"/>
        <dbReference type="EC" id="3.5.2.7"/>
    </reaction>
</comment>
<reference evidence="10" key="1">
    <citation type="submission" date="2018-05" db="EMBL/GenBank/DDBJ databases">
        <title>Ignatzschineria dubaiensis sp. nov., isolated from necrotic foot tissues of dromedaries (Camelus dromedarius) and associated maggots in Dubai, United Arab Emirates.</title>
        <authorList>
            <person name="Tsang C.C."/>
            <person name="Tang J.Y.M."/>
            <person name="Fong J.Y.H."/>
            <person name="Kinne J."/>
            <person name="Lee H.H."/>
            <person name="Joseph M."/>
            <person name="Jose S."/>
            <person name="Schuster R.K."/>
            <person name="Tang Y."/>
            <person name="Sivakumar S."/>
            <person name="Chen J.H.K."/>
            <person name="Teng J.L.L."/>
            <person name="Lau S.K.P."/>
            <person name="Wernery U."/>
            <person name="Woo P.C.Y."/>
        </authorList>
    </citation>
    <scope>NUCLEOTIDE SEQUENCE [LARGE SCALE GENOMIC DNA]</scope>
    <source>
        <strain evidence="10">KCTC 22644</strain>
    </source>
</reference>
<dbReference type="RefSeq" id="WP_109188824.1">
    <property type="nucleotide sequence ID" value="NZ_BMYA01000005.1"/>
</dbReference>
<feature type="binding site" evidence="7">
    <location>
        <position position="325"/>
    </location>
    <ligand>
        <name>4-imidazolone-5-propanoate</name>
        <dbReference type="ChEBI" id="CHEBI:77893"/>
    </ligand>
</feature>
<feature type="binding site" evidence="7">
    <location>
        <position position="245"/>
    </location>
    <ligand>
        <name>Zn(2+)</name>
        <dbReference type="ChEBI" id="CHEBI:29105"/>
    </ligand>
</feature>
<evidence type="ECO:0000313" key="10">
    <source>
        <dbReference type="Proteomes" id="UP000245020"/>
    </source>
</evidence>
<dbReference type="AlphaFoldDB" id="A0A2U2AFN0"/>
<comment type="pathway">
    <text evidence="7">Amino-acid degradation; L-histidine degradation into L-glutamate; N-formimidoyl-L-glutamate from L-histidine: step 3/3.</text>
</comment>
<dbReference type="PANTHER" id="PTHR42752">
    <property type="entry name" value="IMIDAZOLONEPROPIONASE"/>
    <property type="match status" value="1"/>
</dbReference>
<dbReference type="NCBIfam" id="TIGR01224">
    <property type="entry name" value="hutI"/>
    <property type="match status" value="1"/>
</dbReference>
<dbReference type="GO" id="GO:0005506">
    <property type="term" value="F:iron ion binding"/>
    <property type="evidence" value="ECO:0007669"/>
    <property type="project" value="UniProtKB-UniRule"/>
</dbReference>
<feature type="binding site" evidence="7">
    <location>
        <position position="322"/>
    </location>
    <ligand>
        <name>N-formimidoyl-L-glutamate</name>
        <dbReference type="ChEBI" id="CHEBI:58928"/>
    </ligand>
</feature>
<feature type="binding site" evidence="7">
    <location>
        <position position="147"/>
    </location>
    <ligand>
        <name>N-formimidoyl-L-glutamate</name>
        <dbReference type="ChEBI" id="CHEBI:58928"/>
    </ligand>
</feature>
<dbReference type="SUPFAM" id="SSF51556">
    <property type="entry name" value="Metallo-dependent hydrolases"/>
    <property type="match status" value="1"/>
</dbReference>
<dbReference type="EMBL" id="QEWQ01000002">
    <property type="protein sequence ID" value="PWD81462.1"/>
    <property type="molecule type" value="Genomic_DNA"/>
</dbReference>
<feature type="binding site" evidence="7">
    <location>
        <position position="84"/>
    </location>
    <ligand>
        <name>4-imidazolone-5-propanoate</name>
        <dbReference type="ChEBI" id="CHEBI:77893"/>
    </ligand>
</feature>
<sequence>MVALTGNMTIWRGARIATMDSAHTADYGLLENHDLITEGDKIVAILPTDSYETPEGATIHRLDNLLITPGFIDCHTHIVFGGNRAKEWEMRQNGIPYAEIAAQGGGINSTVEATREATEEALYQKARLRMQALAEDGVTTLESKTGYGLDLANERKQLAVSERLGRDYPIEIATTLLSAHAVPLEYKDRADDYIELVCSEILPTLWKEKQFEAVDVFCESVGFTLEQTRKVFDSAKALGIPVKGHMEQMSNLGGSELIAQYNGLSVDHIEFLDEAAIKAISQSGTVATLLPLAFYFLRETQKPPIDLLRQYNVPMAVSTDYNPGTSPFTSLRLAMNAACVFFGLTPQEVMAGVTRNAAQALGREKTHGQLKPGFVANLAIWNVKDPVEIFYEVGYNPLAYRVFKGEMLSKMTLATL</sequence>
<dbReference type="Gene3D" id="3.20.20.140">
    <property type="entry name" value="Metal-dependent hydrolases"/>
    <property type="match status" value="1"/>
</dbReference>
<protein>
    <recommendedName>
        <fullName evidence="1 7">Imidazolonepropionase</fullName>
        <ecNumber evidence="1 7">3.5.2.7</ecNumber>
    </recommendedName>
    <alternativeName>
        <fullName evidence="7">Imidazolone-5-propionate hydrolase</fullName>
    </alternativeName>
</protein>
<keyword evidence="5 7" id="KW-0862">Zinc</keyword>
<feature type="domain" description="Amidohydrolase-related" evidence="8">
    <location>
        <begin position="67"/>
        <end position="394"/>
    </location>
</feature>
<evidence type="ECO:0000313" key="9">
    <source>
        <dbReference type="EMBL" id="PWD81462.1"/>
    </source>
</evidence>
<feature type="binding site" evidence="7">
    <location>
        <position position="77"/>
    </location>
    <ligand>
        <name>Fe(3+)</name>
        <dbReference type="ChEBI" id="CHEBI:29034"/>
    </ligand>
</feature>
<dbReference type="PANTHER" id="PTHR42752:SF1">
    <property type="entry name" value="IMIDAZOLONEPROPIONASE-RELATED"/>
    <property type="match status" value="1"/>
</dbReference>
<name>A0A2U2AFN0_9GAMM</name>
<dbReference type="GO" id="GO:0019556">
    <property type="term" value="P:L-histidine catabolic process to glutamate and formamide"/>
    <property type="evidence" value="ECO:0007669"/>
    <property type="project" value="UniProtKB-UniRule"/>
</dbReference>
<comment type="similarity">
    <text evidence="7">Belongs to the metallo-dependent hydrolases superfamily. HutI family.</text>
</comment>
<dbReference type="Proteomes" id="UP000245020">
    <property type="component" value="Unassembled WGS sequence"/>
</dbReference>
<feature type="binding site" evidence="7">
    <location>
        <position position="248"/>
    </location>
    <ligand>
        <name>4-imidazolone-5-propanoate</name>
        <dbReference type="ChEBI" id="CHEBI:77893"/>
    </ligand>
</feature>
<evidence type="ECO:0000256" key="5">
    <source>
        <dbReference type="ARBA" id="ARBA00022833"/>
    </source>
</evidence>
<feature type="binding site" evidence="7">
    <location>
        <position position="320"/>
    </location>
    <ligand>
        <name>Zn(2+)</name>
        <dbReference type="ChEBI" id="CHEBI:29105"/>
    </ligand>
</feature>
<evidence type="ECO:0000256" key="2">
    <source>
        <dbReference type="ARBA" id="ARBA00022723"/>
    </source>
</evidence>
<dbReference type="FunFam" id="3.20.20.140:FF:000007">
    <property type="entry name" value="Imidazolonepropionase"/>
    <property type="match status" value="1"/>
</dbReference>
<dbReference type="HAMAP" id="MF_00372">
    <property type="entry name" value="HutI"/>
    <property type="match status" value="1"/>
</dbReference>
<dbReference type="OrthoDB" id="9776455at2"/>
<evidence type="ECO:0000259" key="8">
    <source>
        <dbReference type="Pfam" id="PF01979"/>
    </source>
</evidence>
<feature type="binding site" evidence="7">
    <location>
        <position position="324"/>
    </location>
    <ligand>
        <name>N-formimidoyl-L-glutamate</name>
        <dbReference type="ChEBI" id="CHEBI:58928"/>
    </ligand>
</feature>
<keyword evidence="4 7" id="KW-0369">Histidine metabolism</keyword>
<dbReference type="InterPro" id="IPR032466">
    <property type="entry name" value="Metal_Hydrolase"/>
</dbReference>
<evidence type="ECO:0000256" key="6">
    <source>
        <dbReference type="ARBA" id="ARBA00023004"/>
    </source>
</evidence>
<dbReference type="InterPro" id="IPR006680">
    <property type="entry name" value="Amidohydro-rel"/>
</dbReference>
<keyword evidence="3 7" id="KW-0378">Hydrolase</keyword>
<dbReference type="InterPro" id="IPR005920">
    <property type="entry name" value="HutI"/>
</dbReference>
<dbReference type="GO" id="GO:0019557">
    <property type="term" value="P:L-histidine catabolic process to glutamate and formate"/>
    <property type="evidence" value="ECO:0007669"/>
    <property type="project" value="UniProtKB-UniPathway"/>
</dbReference>
<feature type="binding site" evidence="7">
    <location>
        <position position="180"/>
    </location>
    <ligand>
        <name>4-imidazolone-5-propanoate</name>
        <dbReference type="ChEBI" id="CHEBI:77893"/>
    </ligand>
</feature>
<comment type="caution">
    <text evidence="9">The sequence shown here is derived from an EMBL/GenBank/DDBJ whole genome shotgun (WGS) entry which is preliminary data.</text>
</comment>
<keyword evidence="10" id="KW-1185">Reference proteome</keyword>
<dbReference type="Gene3D" id="2.30.40.10">
    <property type="entry name" value="Urease, subunit C, domain 1"/>
    <property type="match status" value="1"/>
</dbReference>
<feature type="binding site" evidence="7">
    <location>
        <position position="320"/>
    </location>
    <ligand>
        <name>Fe(3+)</name>
        <dbReference type="ChEBI" id="CHEBI:29034"/>
    </ligand>
</feature>
<feature type="binding site" evidence="7">
    <location>
        <position position="245"/>
    </location>
    <ligand>
        <name>Fe(3+)</name>
        <dbReference type="ChEBI" id="CHEBI:29034"/>
    </ligand>
</feature>
<evidence type="ECO:0000256" key="1">
    <source>
        <dbReference type="ARBA" id="ARBA00012864"/>
    </source>
</evidence>
<evidence type="ECO:0000256" key="7">
    <source>
        <dbReference type="HAMAP-Rule" id="MF_00372"/>
    </source>
</evidence>
<dbReference type="GO" id="GO:0050480">
    <property type="term" value="F:imidazolonepropionase activity"/>
    <property type="evidence" value="ECO:0007669"/>
    <property type="project" value="UniProtKB-UniRule"/>
</dbReference>
<keyword evidence="2 7" id="KW-0479">Metal-binding</keyword>
<dbReference type="EC" id="3.5.2.7" evidence="1 7"/>
<gene>
    <name evidence="7" type="primary">hutI</name>
    <name evidence="9" type="ORF">DC083_03170</name>
</gene>
<dbReference type="UniPathway" id="UPA00379">
    <property type="reaction ID" value="UER00551"/>
</dbReference>
<dbReference type="SUPFAM" id="SSF51338">
    <property type="entry name" value="Composite domain of metallo-dependent hydrolases"/>
    <property type="match status" value="1"/>
</dbReference>
<keyword evidence="7" id="KW-0963">Cytoplasm</keyword>
<comment type="subcellular location">
    <subcellularLocation>
        <location evidence="7">Cytoplasm</location>
    </subcellularLocation>
</comment>
<feature type="binding site" evidence="7">
    <location>
        <position position="75"/>
    </location>
    <ligand>
        <name>Zn(2+)</name>
        <dbReference type="ChEBI" id="CHEBI:29105"/>
    </ligand>
</feature>
<dbReference type="GO" id="GO:0005737">
    <property type="term" value="C:cytoplasm"/>
    <property type="evidence" value="ECO:0007669"/>
    <property type="project" value="UniProtKB-SubCell"/>
</dbReference>
<comment type="cofactor">
    <cofactor evidence="7">
        <name>Zn(2+)</name>
        <dbReference type="ChEBI" id="CHEBI:29105"/>
    </cofactor>
    <cofactor evidence="7">
        <name>Fe(3+)</name>
        <dbReference type="ChEBI" id="CHEBI:29034"/>
    </cofactor>
    <text evidence="7">Binds 1 zinc or iron ion per subunit.</text>
</comment>
<dbReference type="Pfam" id="PF01979">
    <property type="entry name" value="Amidohydro_1"/>
    <property type="match status" value="1"/>
</dbReference>
<dbReference type="GO" id="GO:0008270">
    <property type="term" value="F:zinc ion binding"/>
    <property type="evidence" value="ECO:0007669"/>
    <property type="project" value="UniProtKB-UniRule"/>
</dbReference>
<feature type="binding site" evidence="7">
    <location>
        <position position="75"/>
    </location>
    <ligand>
        <name>Fe(3+)</name>
        <dbReference type="ChEBI" id="CHEBI:29034"/>
    </ligand>
</feature>